<keyword evidence="1" id="KW-0812">Transmembrane</keyword>
<evidence type="ECO:0000313" key="3">
    <source>
        <dbReference type="Proteomes" id="UP000501076"/>
    </source>
</evidence>
<feature type="transmembrane region" description="Helical" evidence="1">
    <location>
        <begin position="15"/>
        <end position="36"/>
    </location>
</feature>
<feature type="transmembrane region" description="Helical" evidence="1">
    <location>
        <begin position="48"/>
        <end position="68"/>
    </location>
</feature>
<reference evidence="2 3" key="1">
    <citation type="submission" date="2019-10" db="EMBL/GenBank/DDBJ databases">
        <title>Complete genome sequences for adaption low water activity.</title>
        <authorList>
            <person name="Zhao L."/>
            <person name="Zhong J."/>
        </authorList>
    </citation>
    <scope>NUCLEOTIDE SEQUENCE [LARGE SCALE GENOMIC DNA]</scope>
    <source>
        <strain evidence="2 3">FDU301</strain>
    </source>
</reference>
<gene>
    <name evidence="2" type="ORF">FDZ14_22215</name>
</gene>
<proteinExistence type="predicted"/>
<evidence type="ECO:0000256" key="1">
    <source>
        <dbReference type="SAM" id="Phobius"/>
    </source>
</evidence>
<name>A0A6M6E150_PRIMG</name>
<protein>
    <submittedName>
        <fullName evidence="2">Uncharacterized protein</fullName>
    </submittedName>
</protein>
<dbReference type="AlphaFoldDB" id="A0A6M6E150"/>
<keyword evidence="1" id="KW-0472">Membrane</keyword>
<evidence type="ECO:0000313" key="2">
    <source>
        <dbReference type="EMBL" id="QJX78769.1"/>
    </source>
</evidence>
<dbReference type="Proteomes" id="UP000501076">
    <property type="component" value="Chromosome"/>
</dbReference>
<keyword evidence="1" id="KW-1133">Transmembrane helix</keyword>
<dbReference type="EMBL" id="CP045272">
    <property type="protein sequence ID" value="QJX78769.1"/>
    <property type="molecule type" value="Genomic_DNA"/>
</dbReference>
<sequence length="70" mass="8214">MNGYFSVKRMFRENVGLYVMLSLAILRFDLIIEYVLIKKRGSDPKGYITFFQTVCMPVNVFLLCLLYFSS</sequence>
<accession>A0A6M6E150</accession>
<organism evidence="2 3">
    <name type="scientific">Priestia megaterium</name>
    <name type="common">Bacillus megaterium</name>
    <dbReference type="NCBI Taxonomy" id="1404"/>
    <lineage>
        <taxon>Bacteria</taxon>
        <taxon>Bacillati</taxon>
        <taxon>Bacillota</taxon>
        <taxon>Bacilli</taxon>
        <taxon>Bacillales</taxon>
        <taxon>Bacillaceae</taxon>
        <taxon>Priestia</taxon>
    </lineage>
</organism>